<dbReference type="InterPro" id="IPR011992">
    <property type="entry name" value="EF-hand-dom_pair"/>
</dbReference>
<dbReference type="InterPro" id="IPR000719">
    <property type="entry name" value="Prot_kinase_dom"/>
</dbReference>
<dbReference type="GO" id="GO:0004672">
    <property type="term" value="F:protein kinase activity"/>
    <property type="evidence" value="ECO:0007669"/>
    <property type="project" value="InterPro"/>
</dbReference>
<dbReference type="SUPFAM" id="SSF50729">
    <property type="entry name" value="PH domain-like"/>
    <property type="match status" value="1"/>
</dbReference>
<dbReference type="SMART" id="SM00220">
    <property type="entry name" value="S_TKc"/>
    <property type="match status" value="1"/>
</dbReference>
<dbReference type="Proteomes" id="UP000789595">
    <property type="component" value="Unassembled WGS sequence"/>
</dbReference>
<evidence type="ECO:0000313" key="12">
    <source>
        <dbReference type="Proteomes" id="UP000789595"/>
    </source>
</evidence>
<dbReference type="PROSITE" id="PS00018">
    <property type="entry name" value="EF_HAND_1"/>
    <property type="match status" value="1"/>
</dbReference>
<dbReference type="InterPro" id="IPR001849">
    <property type="entry name" value="PH_domain"/>
</dbReference>
<dbReference type="SUPFAM" id="SSF47473">
    <property type="entry name" value="EF-hand"/>
    <property type="match status" value="1"/>
</dbReference>
<evidence type="ECO:0000256" key="4">
    <source>
        <dbReference type="ARBA" id="ARBA00024334"/>
    </source>
</evidence>
<dbReference type="GO" id="GO:0005524">
    <property type="term" value="F:ATP binding"/>
    <property type="evidence" value="ECO:0007669"/>
    <property type="project" value="UniProtKB-UniRule"/>
</dbReference>
<feature type="domain" description="Protein kinase" evidence="9">
    <location>
        <begin position="493"/>
        <end position="748"/>
    </location>
</feature>
<feature type="region of interest" description="Disordered" evidence="6">
    <location>
        <begin position="935"/>
        <end position="1002"/>
    </location>
</feature>
<comment type="caution">
    <text evidence="11">The sequence shown here is derived from an EMBL/GenBank/DDBJ whole genome shotgun (WGS) entry which is preliminary data.</text>
</comment>
<organism evidence="11 12">
    <name type="scientific">Pelagomonas calceolata</name>
    <dbReference type="NCBI Taxonomy" id="35677"/>
    <lineage>
        <taxon>Eukaryota</taxon>
        <taxon>Sar</taxon>
        <taxon>Stramenopiles</taxon>
        <taxon>Ochrophyta</taxon>
        <taxon>Pelagophyceae</taxon>
        <taxon>Pelagomonadales</taxon>
        <taxon>Pelagomonadaceae</taxon>
        <taxon>Pelagomonas</taxon>
    </lineage>
</organism>
<evidence type="ECO:0000256" key="5">
    <source>
        <dbReference type="PROSITE-ProRule" id="PRU10141"/>
    </source>
</evidence>
<dbReference type="PANTHER" id="PTHR24347">
    <property type="entry name" value="SERINE/THREONINE-PROTEIN KINASE"/>
    <property type="match status" value="1"/>
</dbReference>
<keyword evidence="7" id="KW-1133">Transmembrane helix</keyword>
<keyword evidence="3 5" id="KW-0067">ATP-binding</keyword>
<feature type="domain" description="EF-hand" evidence="10">
    <location>
        <begin position="99"/>
        <end position="126"/>
    </location>
</feature>
<proteinExistence type="inferred from homology"/>
<dbReference type="Pfam" id="PF00069">
    <property type="entry name" value="Pkinase"/>
    <property type="match status" value="1"/>
</dbReference>
<dbReference type="InterPro" id="IPR011993">
    <property type="entry name" value="PH-like_dom_sf"/>
</dbReference>
<gene>
    <name evidence="11" type="ORF">PECAL_2P27500</name>
</gene>
<keyword evidence="7" id="KW-0812">Transmembrane</keyword>
<accession>A0A8J2WV60</accession>
<evidence type="ECO:0000256" key="7">
    <source>
        <dbReference type="SAM" id="Phobius"/>
    </source>
</evidence>
<feature type="region of interest" description="Disordered" evidence="6">
    <location>
        <begin position="253"/>
        <end position="277"/>
    </location>
</feature>
<feature type="binding site" evidence="5">
    <location>
        <position position="522"/>
    </location>
    <ligand>
        <name>ATP</name>
        <dbReference type="ChEBI" id="CHEBI:30616"/>
    </ligand>
</feature>
<protein>
    <recommendedName>
        <fullName evidence="13">Calmodulin</fullName>
    </recommendedName>
</protein>
<dbReference type="InterPro" id="IPR018247">
    <property type="entry name" value="EF_Hand_1_Ca_BS"/>
</dbReference>
<dbReference type="Gene3D" id="1.10.238.10">
    <property type="entry name" value="EF-hand"/>
    <property type="match status" value="1"/>
</dbReference>
<evidence type="ECO:0000256" key="3">
    <source>
        <dbReference type="ARBA" id="ARBA00022840"/>
    </source>
</evidence>
<evidence type="ECO:0000259" key="9">
    <source>
        <dbReference type="PROSITE" id="PS50011"/>
    </source>
</evidence>
<comment type="similarity">
    <text evidence="4">Belongs to the protein kinase superfamily. Ser/Thr protein kinase family. CDPK subfamily.</text>
</comment>
<feature type="compositionally biased region" description="Polar residues" evidence="6">
    <location>
        <begin position="391"/>
        <end position="410"/>
    </location>
</feature>
<feature type="region of interest" description="Disordered" evidence="6">
    <location>
        <begin position="437"/>
        <end position="457"/>
    </location>
</feature>
<dbReference type="SMART" id="SM00233">
    <property type="entry name" value="PH"/>
    <property type="match status" value="1"/>
</dbReference>
<evidence type="ECO:0000313" key="11">
    <source>
        <dbReference type="EMBL" id="CAH0369622.1"/>
    </source>
</evidence>
<dbReference type="GO" id="GO:0005509">
    <property type="term" value="F:calcium ion binding"/>
    <property type="evidence" value="ECO:0007669"/>
    <property type="project" value="InterPro"/>
</dbReference>
<dbReference type="Gene3D" id="1.10.510.10">
    <property type="entry name" value="Transferase(Phosphotransferase) domain 1"/>
    <property type="match status" value="1"/>
</dbReference>
<feature type="domain" description="PH" evidence="8">
    <location>
        <begin position="290"/>
        <end position="485"/>
    </location>
</feature>
<dbReference type="FunFam" id="1.10.510.10:FF:000571">
    <property type="entry name" value="Maternal embryonic leucine zipper kinase"/>
    <property type="match status" value="1"/>
</dbReference>
<dbReference type="PROSITE" id="PS00107">
    <property type="entry name" value="PROTEIN_KINASE_ATP"/>
    <property type="match status" value="1"/>
</dbReference>
<feature type="transmembrane region" description="Helical" evidence="7">
    <location>
        <begin position="896"/>
        <end position="917"/>
    </location>
</feature>
<dbReference type="InterPro" id="IPR008271">
    <property type="entry name" value="Ser/Thr_kinase_AS"/>
</dbReference>
<keyword evidence="12" id="KW-1185">Reference proteome</keyword>
<dbReference type="AlphaFoldDB" id="A0A8J2WV60"/>
<dbReference type="Gene3D" id="2.30.29.30">
    <property type="entry name" value="Pleckstrin-homology domain (PH domain)/Phosphotyrosine-binding domain (PTB)"/>
    <property type="match status" value="1"/>
</dbReference>
<evidence type="ECO:0008006" key="13">
    <source>
        <dbReference type="Google" id="ProtNLM"/>
    </source>
</evidence>
<dbReference type="EMBL" id="CAKKNE010000002">
    <property type="protein sequence ID" value="CAH0369622.1"/>
    <property type="molecule type" value="Genomic_DNA"/>
</dbReference>
<feature type="compositionally biased region" description="Acidic residues" evidence="6">
    <location>
        <begin position="935"/>
        <end position="948"/>
    </location>
</feature>
<evidence type="ECO:0000259" key="10">
    <source>
        <dbReference type="PROSITE" id="PS50222"/>
    </source>
</evidence>
<evidence type="ECO:0000259" key="8">
    <source>
        <dbReference type="PROSITE" id="PS50003"/>
    </source>
</evidence>
<dbReference type="PROSITE" id="PS50011">
    <property type="entry name" value="PROTEIN_KINASE_DOM"/>
    <property type="match status" value="1"/>
</dbReference>
<dbReference type="PROSITE" id="PS50222">
    <property type="entry name" value="EF_HAND_2"/>
    <property type="match status" value="1"/>
</dbReference>
<dbReference type="InterPro" id="IPR017441">
    <property type="entry name" value="Protein_kinase_ATP_BS"/>
</dbReference>
<evidence type="ECO:0000256" key="1">
    <source>
        <dbReference type="ARBA" id="ARBA00022741"/>
    </source>
</evidence>
<dbReference type="InterPro" id="IPR002048">
    <property type="entry name" value="EF_hand_dom"/>
</dbReference>
<reference evidence="11" key="1">
    <citation type="submission" date="2021-11" db="EMBL/GenBank/DDBJ databases">
        <authorList>
            <consortium name="Genoscope - CEA"/>
            <person name="William W."/>
        </authorList>
    </citation>
    <scope>NUCLEOTIDE SEQUENCE</scope>
</reference>
<feature type="compositionally biased region" description="Polar residues" evidence="6">
    <location>
        <begin position="207"/>
        <end position="219"/>
    </location>
</feature>
<keyword evidence="2" id="KW-0106">Calcium</keyword>
<feature type="region of interest" description="Disordered" evidence="6">
    <location>
        <begin position="387"/>
        <end position="419"/>
    </location>
</feature>
<feature type="region of interest" description="Disordered" evidence="6">
    <location>
        <begin position="1"/>
        <end position="22"/>
    </location>
</feature>
<name>A0A8J2WV60_9STRA</name>
<dbReference type="InterPro" id="IPR011009">
    <property type="entry name" value="Kinase-like_dom_sf"/>
</dbReference>
<dbReference type="PROSITE" id="PS50003">
    <property type="entry name" value="PH_DOMAIN"/>
    <property type="match status" value="1"/>
</dbReference>
<sequence length="1002" mass="110351">MGSTASREAPVPDTPHPGRFDERELQYLTESFRDLAGRHSKKDSIDAGTFRRAFDLPGLVGERLFAVAQGDHEGVEFSNFVGILAVGLRGDAFEARALLFAMFDLNADQVVDENELRAMLNHFPPQGDGLTNEELVKGAQAPLDEAQFGRWLRSQPAVADFVLKALVPPVAALAPRVLTPRNNNKVAPEVTTVKRPPPIQADEPTYWTDTTVRSPTRETSSSSLAALASLGLGEQPPPPPQRPTPSLLALELKEGSTPQESPPRMASPRRESSDVPRIASKLLARRVSDTYDCEGWLYKFGTWFGARRRRHYVLADKNLYQYADNRLERLKGVLFLPGCRVQPLDRPRPATSPLRGQQNEVYHGFVLSLPGEHASLFDELDDSQYGAHSPLLNSDSTDGSPSSWGSAANSQRRRPGSPSILRRAANSATNLRRLTKHVQPGTSWPPSPVNDELDSSKHGAKERILYASSRSERDAWVRALRKASAQTPVADAYELQSKLGTGQFSDVFSAKKRSTGDMLAIKRVRTAGAPRAVRDALRVEVAVMRLARHPHVMRLEELYEDINAVHLVMPLVARGDLKAIMATGDADCWGEHNARKILRPLCSAVAYLHELGVVHRDVKPENILIGEDVVLCDFGLSALVRPGQRLTASVGTPQYVAPEIVLQSAYDYKVDTWAIGVVLFLLVSGNHPFDDADDARIARKVVQCDLRALRTDSLWRSSSRNCRDLVARLLTVADDRLASNEVLRHAFMVDECTTEEVAPFVEGAAVDRTAAPGLGIEDERALDQLSILHLAAHLVYKPNWWYTEVIVCLEKCTIAGVLVFVKDVMKQAALGLAVSGFWLFFFASAHPFRERRDNIIKDLCCLAQILVMLGVILLQIKTQSEDSSLANYSQNDIDIILIVVVCAPVAALIGPWLVHVVRNRCRALRKYFSKDADEEEKALTNNEDEDLDELGRPRLGKGPDASTTRLTLPGQDDPPARVDDADAPVEVPLQGSSPEGRGCAVA</sequence>
<dbReference type="SUPFAM" id="SSF56112">
    <property type="entry name" value="Protein kinase-like (PK-like)"/>
    <property type="match status" value="1"/>
</dbReference>
<feature type="transmembrane region" description="Helical" evidence="7">
    <location>
        <begin position="855"/>
        <end position="876"/>
    </location>
</feature>
<dbReference type="PROSITE" id="PS00108">
    <property type="entry name" value="PROTEIN_KINASE_ST"/>
    <property type="match status" value="1"/>
</dbReference>
<evidence type="ECO:0000256" key="2">
    <source>
        <dbReference type="ARBA" id="ARBA00022837"/>
    </source>
</evidence>
<evidence type="ECO:0000256" key="6">
    <source>
        <dbReference type="SAM" id="MobiDB-lite"/>
    </source>
</evidence>
<feature type="region of interest" description="Disordered" evidence="6">
    <location>
        <begin position="194"/>
        <end position="223"/>
    </location>
</feature>
<keyword evidence="1 5" id="KW-0547">Nucleotide-binding</keyword>
<feature type="transmembrane region" description="Helical" evidence="7">
    <location>
        <begin position="828"/>
        <end position="848"/>
    </location>
</feature>
<keyword evidence="7" id="KW-0472">Membrane</keyword>